<gene>
    <name evidence="1" type="ORF">GCU54_05445</name>
</gene>
<dbReference type="EMBL" id="JAAGWE010000011">
    <property type="protein sequence ID" value="NEM05464.1"/>
    <property type="molecule type" value="Genomic_DNA"/>
</dbReference>
<protein>
    <submittedName>
        <fullName evidence="1">Uncharacterized protein</fullName>
    </submittedName>
</protein>
<reference evidence="1 2" key="1">
    <citation type="submission" date="2019-12" db="EMBL/GenBank/DDBJ databases">
        <title>WGS of CPCC 203550 I12A-02606.</title>
        <authorList>
            <person name="Jiang Z."/>
        </authorList>
    </citation>
    <scope>NUCLEOTIDE SEQUENCE [LARGE SCALE GENOMIC DNA]</scope>
    <source>
        <strain evidence="1 2">I12A-02606</strain>
    </source>
</reference>
<dbReference type="AlphaFoldDB" id="A0A6P0GC49"/>
<evidence type="ECO:0000313" key="1">
    <source>
        <dbReference type="EMBL" id="NEM05464.1"/>
    </source>
</evidence>
<comment type="caution">
    <text evidence="1">The sequence shown here is derived from an EMBL/GenBank/DDBJ whole genome shotgun (WGS) entry which is preliminary data.</text>
</comment>
<sequence length="205" mass="22766">MAAEAPRRCPAAREHRLDRRSFVRYDATQRPLASVLQATLLTKHLLVVGASLTDDNVIRLVHEVATLYEDHDRKRTMGTLLTLERQELTAKLWAPEFTTVPLGPPGPAGESRDEAAARIANAGRSLEILLDRVAALAAQDSVHHLLDRRYEDLFAEDANDEQAAAEQLREAASLIRGFLPGSARAAEWEQVLTHLESWGARPPRL</sequence>
<dbReference type="Proteomes" id="UP000471126">
    <property type="component" value="Unassembled WGS sequence"/>
</dbReference>
<proteinExistence type="predicted"/>
<accession>A0A6P0GC49</accession>
<organism evidence="1 2">
    <name type="scientific">Geodermatophilus normandii</name>
    <dbReference type="NCBI Taxonomy" id="1137989"/>
    <lineage>
        <taxon>Bacteria</taxon>
        <taxon>Bacillati</taxon>
        <taxon>Actinomycetota</taxon>
        <taxon>Actinomycetes</taxon>
        <taxon>Geodermatophilales</taxon>
        <taxon>Geodermatophilaceae</taxon>
        <taxon>Geodermatophilus</taxon>
    </lineage>
</organism>
<evidence type="ECO:0000313" key="2">
    <source>
        <dbReference type="Proteomes" id="UP000471126"/>
    </source>
</evidence>
<dbReference type="Pfam" id="PF13289">
    <property type="entry name" value="SIR2_2"/>
    <property type="match status" value="1"/>
</dbReference>
<name>A0A6P0GC49_9ACTN</name>